<evidence type="ECO:0000313" key="2">
    <source>
        <dbReference type="Proteomes" id="UP001178508"/>
    </source>
</evidence>
<name>A0AAV1GDP9_XYRNO</name>
<proteinExistence type="predicted"/>
<dbReference type="Proteomes" id="UP001178508">
    <property type="component" value="Chromosome 13"/>
</dbReference>
<sequence>MASDPCSSDPDQLCGITAHLYTVSLKLGKVQQLCKTSCVVPVPKIFHTKTSTTTGLKGRVIFLNIIQVSGAFLTASDFLAAPLPCQSICLSRSLFLSVCLFSLQRWGCSAADCWR</sequence>
<dbReference type="AlphaFoldDB" id="A0AAV1GDP9"/>
<protein>
    <submittedName>
        <fullName evidence="1">Uncharacterized protein</fullName>
    </submittedName>
</protein>
<gene>
    <name evidence="1" type="ORF">XNOV1_A004722</name>
</gene>
<keyword evidence="2" id="KW-1185">Reference proteome</keyword>
<accession>A0AAV1GDP9</accession>
<reference evidence="1" key="1">
    <citation type="submission" date="2023-08" db="EMBL/GenBank/DDBJ databases">
        <authorList>
            <person name="Alioto T."/>
            <person name="Alioto T."/>
            <person name="Gomez Garrido J."/>
        </authorList>
    </citation>
    <scope>NUCLEOTIDE SEQUENCE</scope>
</reference>
<dbReference type="EMBL" id="OY660876">
    <property type="protein sequence ID" value="CAJ1071194.1"/>
    <property type="molecule type" value="Genomic_DNA"/>
</dbReference>
<organism evidence="1 2">
    <name type="scientific">Xyrichtys novacula</name>
    <name type="common">Pearly razorfish</name>
    <name type="synonym">Hemipteronotus novacula</name>
    <dbReference type="NCBI Taxonomy" id="13765"/>
    <lineage>
        <taxon>Eukaryota</taxon>
        <taxon>Metazoa</taxon>
        <taxon>Chordata</taxon>
        <taxon>Craniata</taxon>
        <taxon>Vertebrata</taxon>
        <taxon>Euteleostomi</taxon>
        <taxon>Actinopterygii</taxon>
        <taxon>Neopterygii</taxon>
        <taxon>Teleostei</taxon>
        <taxon>Neoteleostei</taxon>
        <taxon>Acanthomorphata</taxon>
        <taxon>Eupercaria</taxon>
        <taxon>Labriformes</taxon>
        <taxon>Labridae</taxon>
        <taxon>Xyrichtys</taxon>
    </lineage>
</organism>
<evidence type="ECO:0000313" key="1">
    <source>
        <dbReference type="EMBL" id="CAJ1071194.1"/>
    </source>
</evidence>